<dbReference type="InterPro" id="IPR029413">
    <property type="entry name" value="RG-lyase_II"/>
</dbReference>
<organism evidence="2 3">
    <name type="scientific">Hevea brasiliensis</name>
    <name type="common">Para rubber tree</name>
    <name type="synonym">Siphonia brasiliensis</name>
    <dbReference type="NCBI Taxonomy" id="3981"/>
    <lineage>
        <taxon>Eukaryota</taxon>
        <taxon>Viridiplantae</taxon>
        <taxon>Streptophyta</taxon>
        <taxon>Embryophyta</taxon>
        <taxon>Tracheophyta</taxon>
        <taxon>Spermatophyta</taxon>
        <taxon>Magnoliopsida</taxon>
        <taxon>eudicotyledons</taxon>
        <taxon>Gunneridae</taxon>
        <taxon>Pentapetalae</taxon>
        <taxon>rosids</taxon>
        <taxon>fabids</taxon>
        <taxon>Malpighiales</taxon>
        <taxon>Euphorbiaceae</taxon>
        <taxon>Crotonoideae</taxon>
        <taxon>Micrandreae</taxon>
        <taxon>Hevea</taxon>
    </lineage>
</organism>
<accession>A0A6A6K8U0</accession>
<sequence>MEKLSLAREILPNEYCSSPGVRLYWKNHHRHRMVIDNGLVQVTLSNPKGDITEIQYNEIGNVLEIHNGESNRGYWDVVWNKPGTRVAYDRLKGTNFRVIMEDENQVEVSFTRTWNASIGNYTAPLNVDKRFQLMAVSDDKHRIMPGPKDCRRGQRLAYPEAVLLTDPANPKLKGEVDDKYQYSCENKDNRVHGWISQDPPVGFWMVTPSDEFRAGGPIKQDLTSHVGPTVLNMFTSTHYTGKDLNTQYRNGKPWKKVFGPVYAFLNSISTDEDPLLLWEDAKEQMLIEVESWPYDFPQSEDFPSSRQRGSVSGQLLIHDRYNNKRLMWAGSAHVGLAAPGDVGSWQRDSQGYQFWTRANKEGYFLIENVRAGEYNLYAWVPGIIGDWKFDVNISVQSGYEMELGVLVYEPPRNGPTLWEIGIPDRTAAEFFVPDISNTRK</sequence>
<dbReference type="GO" id="GO:0005975">
    <property type="term" value="P:carbohydrate metabolic process"/>
    <property type="evidence" value="ECO:0007669"/>
    <property type="project" value="InterPro"/>
</dbReference>
<reference evidence="2 3" key="1">
    <citation type="journal article" date="2020" name="Mol. Plant">
        <title>The Chromosome-Based Rubber Tree Genome Provides New Insights into Spurge Genome Evolution and Rubber Biosynthesis.</title>
        <authorList>
            <person name="Liu J."/>
            <person name="Shi C."/>
            <person name="Shi C.C."/>
            <person name="Li W."/>
            <person name="Zhang Q.J."/>
            <person name="Zhang Y."/>
            <person name="Li K."/>
            <person name="Lu H.F."/>
            <person name="Shi C."/>
            <person name="Zhu S.T."/>
            <person name="Xiao Z.Y."/>
            <person name="Nan H."/>
            <person name="Yue Y."/>
            <person name="Zhu X.G."/>
            <person name="Wu Y."/>
            <person name="Hong X.N."/>
            <person name="Fan G.Y."/>
            <person name="Tong Y."/>
            <person name="Zhang D."/>
            <person name="Mao C.L."/>
            <person name="Liu Y.L."/>
            <person name="Hao S.J."/>
            <person name="Liu W.Q."/>
            <person name="Lv M.Q."/>
            <person name="Zhang H.B."/>
            <person name="Liu Y."/>
            <person name="Hu-Tang G.R."/>
            <person name="Wang J.P."/>
            <person name="Wang J.H."/>
            <person name="Sun Y.H."/>
            <person name="Ni S.B."/>
            <person name="Chen W.B."/>
            <person name="Zhang X.C."/>
            <person name="Jiao Y.N."/>
            <person name="Eichler E.E."/>
            <person name="Li G.H."/>
            <person name="Liu X."/>
            <person name="Gao L.Z."/>
        </authorList>
    </citation>
    <scope>NUCLEOTIDE SEQUENCE [LARGE SCALE GENOMIC DNA]</scope>
    <source>
        <strain evidence="3">cv. GT1</strain>
        <tissue evidence="2">Leaf</tissue>
    </source>
</reference>
<dbReference type="FunFam" id="2.60.40.1120:FF:000033">
    <property type="entry name" value="Rhamnogalacturonate lyase B"/>
    <property type="match status" value="1"/>
</dbReference>
<dbReference type="InterPro" id="IPR013784">
    <property type="entry name" value="Carb-bd-like_fold"/>
</dbReference>
<evidence type="ECO:0000313" key="2">
    <source>
        <dbReference type="EMBL" id="KAF2283859.1"/>
    </source>
</evidence>
<dbReference type="SUPFAM" id="SSF49452">
    <property type="entry name" value="Starch-binding domain-like"/>
    <property type="match status" value="1"/>
</dbReference>
<protein>
    <recommendedName>
        <fullName evidence="1">Rhamnogalacturonan lyase domain-containing protein</fullName>
    </recommendedName>
</protein>
<evidence type="ECO:0000313" key="3">
    <source>
        <dbReference type="Proteomes" id="UP000467840"/>
    </source>
</evidence>
<dbReference type="InterPro" id="IPR011013">
    <property type="entry name" value="Gal_mutarotase_sf_dom"/>
</dbReference>
<dbReference type="GO" id="GO:0003824">
    <property type="term" value="F:catalytic activity"/>
    <property type="evidence" value="ECO:0007669"/>
    <property type="project" value="InterPro"/>
</dbReference>
<dbReference type="InterPro" id="IPR014718">
    <property type="entry name" value="GH-type_carb-bd"/>
</dbReference>
<dbReference type="GO" id="GO:0030246">
    <property type="term" value="F:carbohydrate binding"/>
    <property type="evidence" value="ECO:0007669"/>
    <property type="project" value="InterPro"/>
</dbReference>
<dbReference type="InterPro" id="IPR051850">
    <property type="entry name" value="Polysacch_Lyase_4"/>
</dbReference>
<dbReference type="CDD" id="cd10320">
    <property type="entry name" value="RGL4_N"/>
    <property type="match status" value="1"/>
</dbReference>
<comment type="caution">
    <text evidence="2">The sequence shown here is derived from an EMBL/GenBank/DDBJ whole genome shotgun (WGS) entry which is preliminary data.</text>
</comment>
<dbReference type="PANTHER" id="PTHR32018">
    <property type="entry name" value="RHAMNOGALACTURONATE LYASE FAMILY PROTEIN"/>
    <property type="match status" value="1"/>
</dbReference>
<dbReference type="PANTHER" id="PTHR32018:SF17">
    <property type="entry name" value="RHAMNOGALACTURONAN ENDOLYASE"/>
    <property type="match status" value="1"/>
</dbReference>
<dbReference type="CDD" id="cd10316">
    <property type="entry name" value="RGL4_M"/>
    <property type="match status" value="1"/>
</dbReference>
<dbReference type="SUPFAM" id="SSF74650">
    <property type="entry name" value="Galactose mutarotase-like"/>
    <property type="match status" value="1"/>
</dbReference>
<dbReference type="Proteomes" id="UP000467840">
    <property type="component" value="Chromosome 12"/>
</dbReference>
<dbReference type="Pfam" id="PF06045">
    <property type="entry name" value="Rhamnogal_lyase"/>
    <property type="match status" value="1"/>
</dbReference>
<feature type="domain" description="Rhamnogalacturonan lyase" evidence="1">
    <location>
        <begin position="331"/>
        <end position="400"/>
    </location>
</feature>
<dbReference type="InterPro" id="IPR010325">
    <property type="entry name" value="Rhamnogal_lyase"/>
</dbReference>
<dbReference type="AlphaFoldDB" id="A0A6A6K8U0"/>
<proteinExistence type="predicted"/>
<dbReference type="Gene3D" id="2.60.40.1120">
    <property type="entry name" value="Carboxypeptidase-like, regulatory domain"/>
    <property type="match status" value="1"/>
</dbReference>
<gene>
    <name evidence="2" type="ORF">GH714_016581</name>
</gene>
<dbReference type="Gene3D" id="2.70.98.10">
    <property type="match status" value="1"/>
</dbReference>
<name>A0A6A6K8U0_HEVBR</name>
<dbReference type="Pfam" id="PF14686">
    <property type="entry name" value="fn3_3"/>
    <property type="match status" value="1"/>
</dbReference>
<evidence type="ECO:0000259" key="1">
    <source>
        <dbReference type="Pfam" id="PF14686"/>
    </source>
</evidence>
<keyword evidence="3" id="KW-1185">Reference proteome</keyword>
<dbReference type="EMBL" id="JAAGAX010000018">
    <property type="protein sequence ID" value="KAF2283859.1"/>
    <property type="molecule type" value="Genomic_DNA"/>
</dbReference>